<evidence type="ECO:0000259" key="3">
    <source>
        <dbReference type="Pfam" id="PF12773"/>
    </source>
</evidence>
<feature type="transmembrane region" description="Helical" evidence="2">
    <location>
        <begin position="46"/>
        <end position="70"/>
    </location>
</feature>
<proteinExistence type="predicted"/>
<feature type="transmembrane region" description="Helical" evidence="2">
    <location>
        <begin position="12"/>
        <end position="34"/>
    </location>
</feature>
<protein>
    <submittedName>
        <fullName evidence="4">Zinc ribbon domain-containing protein</fullName>
    </submittedName>
</protein>
<comment type="caution">
    <text evidence="4">The sequence shown here is derived from an EMBL/GenBank/DDBJ whole genome shotgun (WGS) entry which is preliminary data.</text>
</comment>
<keyword evidence="2" id="KW-0812">Transmembrane</keyword>
<gene>
    <name evidence="4" type="ORF">ENQ20_12290</name>
</gene>
<feature type="compositionally biased region" description="Low complexity" evidence="1">
    <location>
        <begin position="165"/>
        <end position="178"/>
    </location>
</feature>
<accession>A0A7C1JL22</accession>
<dbReference type="InterPro" id="IPR025874">
    <property type="entry name" value="DZR"/>
</dbReference>
<evidence type="ECO:0000256" key="1">
    <source>
        <dbReference type="SAM" id="MobiDB-lite"/>
    </source>
</evidence>
<evidence type="ECO:0000256" key="2">
    <source>
        <dbReference type="SAM" id="Phobius"/>
    </source>
</evidence>
<dbReference type="AlphaFoldDB" id="A0A7C1JL22"/>
<reference evidence="4" key="1">
    <citation type="journal article" date="2020" name="mSystems">
        <title>Genome- and Community-Level Interaction Insights into Carbon Utilization and Element Cycling Functions of Hydrothermarchaeota in Hydrothermal Sediment.</title>
        <authorList>
            <person name="Zhou Z."/>
            <person name="Liu Y."/>
            <person name="Xu W."/>
            <person name="Pan J."/>
            <person name="Luo Z.H."/>
            <person name="Li M."/>
        </authorList>
    </citation>
    <scope>NUCLEOTIDE SEQUENCE [LARGE SCALE GENOMIC DNA]</scope>
    <source>
        <strain evidence="4">SpSt-289</strain>
    </source>
</reference>
<keyword evidence="2" id="KW-1133">Transmembrane helix</keyword>
<feature type="domain" description="DZANK-type" evidence="3">
    <location>
        <begin position="99"/>
        <end position="142"/>
    </location>
</feature>
<dbReference type="Pfam" id="PF12773">
    <property type="entry name" value="DZR"/>
    <property type="match status" value="1"/>
</dbReference>
<name>A0A7C1JL22_9CHLR</name>
<dbReference type="EMBL" id="DSMG01000120">
    <property type="protein sequence ID" value="HDX32246.1"/>
    <property type="molecule type" value="Genomic_DNA"/>
</dbReference>
<organism evidence="4">
    <name type="scientific">Caldilinea aerophila</name>
    <dbReference type="NCBI Taxonomy" id="133453"/>
    <lineage>
        <taxon>Bacteria</taxon>
        <taxon>Bacillati</taxon>
        <taxon>Chloroflexota</taxon>
        <taxon>Caldilineae</taxon>
        <taxon>Caldilineales</taxon>
        <taxon>Caldilineaceae</taxon>
        <taxon>Caldilinea</taxon>
    </lineage>
</organism>
<evidence type="ECO:0000313" key="4">
    <source>
        <dbReference type="EMBL" id="HDX32246.1"/>
    </source>
</evidence>
<feature type="region of interest" description="Disordered" evidence="1">
    <location>
        <begin position="152"/>
        <end position="210"/>
    </location>
</feature>
<sequence>MSPELINTIGTIVGVLVAALGAFLFAFWIAMGIWTFNDIRSRTHDWLVITLAVALVLIFPLIGFILYLMIRPKATLAEIYDRALEEEALLRELEETMTCHHCGIPVKEGWVYCPNCHSQLQHSCPGCGKLVRNEWEICVYCGASQPRAGLRPQLQGIQPSPQLQPAASATPVASVASSLRSPFRRNVPPPAAAPFQDEVEDDPYPSRPQP</sequence>
<keyword evidence="2" id="KW-0472">Membrane</keyword>